<accession>A0A090LGQ5</accession>
<gene>
    <name evidence="1 3 4" type="ORF">SRAE_2000363400</name>
</gene>
<dbReference type="WBParaSite" id="SRAE_2000363400.1">
    <property type="protein sequence ID" value="SRAE_2000363400.1"/>
    <property type="gene ID" value="WBGene00263858"/>
</dbReference>
<reference evidence="1 2" key="1">
    <citation type="submission" date="2014-09" db="EMBL/GenBank/DDBJ databases">
        <authorList>
            <person name="Martin A.A."/>
        </authorList>
    </citation>
    <scope>NUCLEOTIDE SEQUENCE</scope>
    <source>
        <strain evidence="2">ED321</strain>
        <strain evidence="1">ED321 Heterogonic</strain>
    </source>
</reference>
<dbReference type="CTD" id="36381351"/>
<proteinExistence type="predicted"/>
<dbReference type="RefSeq" id="XP_024508181.1">
    <property type="nucleotide sequence ID" value="XM_024654850.1"/>
</dbReference>
<evidence type="ECO:0000313" key="1">
    <source>
        <dbReference type="EMBL" id="CEF68981.1"/>
    </source>
</evidence>
<dbReference type="WormBase" id="SRAE_2000363400">
    <property type="protein sequence ID" value="SRP02233"/>
    <property type="gene ID" value="WBGene00263858"/>
</dbReference>
<evidence type="ECO:0000313" key="2">
    <source>
        <dbReference type="Proteomes" id="UP000035682"/>
    </source>
</evidence>
<evidence type="ECO:0000313" key="3">
    <source>
        <dbReference type="WBParaSite" id="SRAE_2000363400.1"/>
    </source>
</evidence>
<keyword evidence="2" id="KW-1185">Reference proteome</keyword>
<reference evidence="3" key="2">
    <citation type="submission" date="2020-12" db="UniProtKB">
        <authorList>
            <consortium name="WormBaseParasite"/>
        </authorList>
    </citation>
    <scope>IDENTIFICATION</scope>
</reference>
<organism evidence="1">
    <name type="scientific">Strongyloides ratti</name>
    <name type="common">Parasitic roundworm</name>
    <dbReference type="NCBI Taxonomy" id="34506"/>
    <lineage>
        <taxon>Eukaryota</taxon>
        <taxon>Metazoa</taxon>
        <taxon>Ecdysozoa</taxon>
        <taxon>Nematoda</taxon>
        <taxon>Chromadorea</taxon>
        <taxon>Rhabditida</taxon>
        <taxon>Tylenchina</taxon>
        <taxon>Panagrolaimomorpha</taxon>
        <taxon>Strongyloidoidea</taxon>
        <taxon>Strongyloididae</taxon>
        <taxon>Strongyloides</taxon>
    </lineage>
</organism>
<dbReference type="GeneID" id="36381351"/>
<dbReference type="EMBL" id="LN609529">
    <property type="protein sequence ID" value="CEF68981.1"/>
    <property type="molecule type" value="Genomic_DNA"/>
</dbReference>
<protein>
    <submittedName>
        <fullName evidence="1 3">Uncharacterized protein</fullName>
    </submittedName>
</protein>
<sequence length="119" mass="14544">MDNNNVLKIQLINQSEKERLLASERQRRRLLRMKEAKEQANIFSKLNRENKNVFSFNNPQKQQYNKLHKNHRNKITSDGNICPRLERYYQFLERNEEYNHIFNKYTTKLDTKTSNKINK</sequence>
<dbReference type="AlphaFoldDB" id="A0A090LGQ5"/>
<name>A0A090LGQ5_STRRB</name>
<evidence type="ECO:0000313" key="4">
    <source>
        <dbReference type="WormBase" id="SRAE_2000363400"/>
    </source>
</evidence>
<dbReference type="Proteomes" id="UP000035682">
    <property type="component" value="Unplaced"/>
</dbReference>